<dbReference type="InterPro" id="IPR036075">
    <property type="entry name" value="ARMT-1-like_metal-bd_sf"/>
</dbReference>
<evidence type="ECO:0000256" key="3">
    <source>
        <dbReference type="ARBA" id="ARBA00001967"/>
    </source>
</evidence>
<evidence type="ECO:0000256" key="7">
    <source>
        <dbReference type="ARBA" id="ARBA00023211"/>
    </source>
</evidence>
<keyword evidence="6" id="KW-0378">Hydrolase</keyword>
<evidence type="ECO:0000313" key="12">
    <source>
        <dbReference type="Proteomes" id="UP000077266"/>
    </source>
</evidence>
<comment type="catalytic activity">
    <reaction evidence="1">
        <text>beta-D-fructose 1-phosphate + H2O = D-fructose + phosphate</text>
        <dbReference type="Rhea" id="RHEA:35603"/>
        <dbReference type="ChEBI" id="CHEBI:15377"/>
        <dbReference type="ChEBI" id="CHEBI:37721"/>
        <dbReference type="ChEBI" id="CHEBI:43474"/>
        <dbReference type="ChEBI" id="CHEBI:138881"/>
    </reaction>
</comment>
<accession>A0A165FHT4</accession>
<dbReference type="PANTHER" id="PTHR12260:SF6">
    <property type="entry name" value="DAMAGE-CONTROL PHOSPHATASE ARMT1"/>
    <property type="match status" value="1"/>
</dbReference>
<sequence>MRFRATVENVQTFHRVVSSLEKMSKRCMIKLNETTMRIICLPGDSGVQLWSSIRIEHIFTDYRIQSNNNNEITFEISSEPLLAALKSALSSPEVVLKLTKKNDHATWSFEIAISSTSGSRMNIVHDVRVAVQRPADVARMKEPLCPEPDVHVVLPPLKALRTVLERKAKLSDVVAIRCNKRGCLKLAIETEVVGVETTWDGCTHPNMDDNEHGSQSQKPADMQDDQDPEAFASVLLPVKALIRFMNCHVVSTTTIADAVKDSDNDRVITVNCQPSTSASASFLPTTMSVSSSTTWTAPFPPYDPTDTASFSYETVLKRWPVIITNLIDRIYRTNHDLLSSEPASAAKAADSSADAEDGEDDDEDDDEDEVLSEEEIKAKVEEGKGIIATASKLKYEMARDRPLEPIPDDGQSLAKEYNAALDALVADGRNTWFTAPWLFAECYLYRLFRSWFAQTKYWSTFDPFWDQKVDSFRSSGTAVHKLADTMHDLELELDVLAKDEEKTAVLFAEMLQVCLWGNATDLSLLTNLTHDEIQALQLRTSDPARDTFILRDDTARAWDAIKSVKDGRVDIVLDNSGFELFTDLVFADFLIRFTGGRVRKVVFHPKNMPWFVSDVTPRDFAWTLDILASEAAQPGSFFSGTSDAATSAHLGALVARWKSYVDSGAFELCTHSFWIGHLPYFYMPNELKGYIGEAALVVFKGDLNYRKLTGDVRWPVTTPFEEAIGPLKGAFPILSLRTNKADVVVGISEEDAKRAEAEDARWRVSGRYAVVSFAGTS</sequence>
<evidence type="ECO:0000256" key="5">
    <source>
        <dbReference type="ARBA" id="ARBA00022723"/>
    </source>
</evidence>
<dbReference type="Pfam" id="PF01937">
    <property type="entry name" value="ARMT1-like_dom"/>
    <property type="match status" value="1"/>
</dbReference>
<dbReference type="SUPFAM" id="SSF55979">
    <property type="entry name" value="DNA clamp"/>
    <property type="match status" value="1"/>
</dbReference>
<comment type="cofactor">
    <cofactor evidence="2">
        <name>Mn(2+)</name>
        <dbReference type="ChEBI" id="CHEBI:29035"/>
    </cofactor>
</comment>
<evidence type="ECO:0000256" key="1">
    <source>
        <dbReference type="ARBA" id="ARBA00001326"/>
    </source>
</evidence>
<evidence type="ECO:0000313" key="11">
    <source>
        <dbReference type="EMBL" id="KZV89018.1"/>
    </source>
</evidence>
<evidence type="ECO:0000256" key="6">
    <source>
        <dbReference type="ARBA" id="ARBA00022801"/>
    </source>
</evidence>
<evidence type="ECO:0000259" key="10">
    <source>
        <dbReference type="Pfam" id="PF01937"/>
    </source>
</evidence>
<dbReference type="SUPFAM" id="SSF111321">
    <property type="entry name" value="AF1104-like"/>
    <property type="match status" value="1"/>
</dbReference>
<organism evidence="11 12">
    <name type="scientific">Exidia glandulosa HHB12029</name>
    <dbReference type="NCBI Taxonomy" id="1314781"/>
    <lineage>
        <taxon>Eukaryota</taxon>
        <taxon>Fungi</taxon>
        <taxon>Dikarya</taxon>
        <taxon>Basidiomycota</taxon>
        <taxon>Agaricomycotina</taxon>
        <taxon>Agaricomycetes</taxon>
        <taxon>Auriculariales</taxon>
        <taxon>Exidiaceae</taxon>
        <taxon>Exidia</taxon>
    </lineage>
</organism>
<dbReference type="InterPro" id="IPR007150">
    <property type="entry name" value="HUS1/Mec3"/>
</dbReference>
<dbReference type="InterPro" id="IPR039763">
    <property type="entry name" value="ARMT1"/>
</dbReference>
<evidence type="ECO:0000256" key="8">
    <source>
        <dbReference type="ARBA" id="ARBA00048809"/>
    </source>
</evidence>
<dbReference type="FunCoup" id="A0A165FHT4">
    <property type="interactions" value="139"/>
</dbReference>
<dbReference type="GO" id="GO:0046872">
    <property type="term" value="F:metal ion binding"/>
    <property type="evidence" value="ECO:0007669"/>
    <property type="project" value="UniProtKB-KW"/>
</dbReference>
<evidence type="ECO:0000256" key="9">
    <source>
        <dbReference type="SAM" id="MobiDB-lite"/>
    </source>
</evidence>
<dbReference type="GO" id="GO:0000077">
    <property type="term" value="P:DNA damage checkpoint signaling"/>
    <property type="evidence" value="ECO:0007669"/>
    <property type="project" value="InterPro"/>
</dbReference>
<dbReference type="STRING" id="1314781.A0A165FHT4"/>
<feature type="region of interest" description="Disordered" evidence="9">
    <location>
        <begin position="203"/>
        <end position="226"/>
    </location>
</feature>
<comment type="catalytic activity">
    <reaction evidence="8">
        <text>beta-D-fructose 6-phosphate = dihydroxyacetone + D-glyceraldehyde 3-phosphate</text>
        <dbReference type="Rhea" id="RHEA:28002"/>
        <dbReference type="ChEBI" id="CHEBI:16016"/>
        <dbReference type="ChEBI" id="CHEBI:57634"/>
        <dbReference type="ChEBI" id="CHEBI:59776"/>
    </reaction>
</comment>
<dbReference type="GO" id="GO:0016791">
    <property type="term" value="F:phosphatase activity"/>
    <property type="evidence" value="ECO:0007669"/>
    <property type="project" value="TreeGrafter"/>
</dbReference>
<feature type="region of interest" description="Disordered" evidence="9">
    <location>
        <begin position="341"/>
        <end position="372"/>
    </location>
</feature>
<dbReference type="InterPro" id="IPR002791">
    <property type="entry name" value="ARMT1-like_metal-bd"/>
</dbReference>
<keyword evidence="7" id="KW-0464">Manganese</keyword>
<feature type="compositionally biased region" description="Acidic residues" evidence="9">
    <location>
        <begin position="353"/>
        <end position="372"/>
    </location>
</feature>
<evidence type="ECO:0000256" key="4">
    <source>
        <dbReference type="ARBA" id="ARBA00009519"/>
    </source>
</evidence>
<dbReference type="EMBL" id="KV426084">
    <property type="protein sequence ID" value="KZV89018.1"/>
    <property type="molecule type" value="Genomic_DNA"/>
</dbReference>
<dbReference type="PANTHER" id="PTHR12260">
    <property type="entry name" value="DAMAGE-CONTROL PHOSPHATASE ARMT1"/>
    <property type="match status" value="1"/>
</dbReference>
<keyword evidence="5" id="KW-0479">Metal-binding</keyword>
<dbReference type="InParanoid" id="A0A165FHT4"/>
<feature type="compositionally biased region" description="Low complexity" evidence="9">
    <location>
        <begin position="341"/>
        <end position="352"/>
    </location>
</feature>
<comment type="cofactor">
    <cofactor evidence="3">
        <name>Ni(2+)</name>
        <dbReference type="ChEBI" id="CHEBI:49786"/>
    </cofactor>
</comment>
<proteinExistence type="inferred from homology"/>
<dbReference type="Pfam" id="PF04005">
    <property type="entry name" value="Hus1"/>
    <property type="match status" value="1"/>
</dbReference>
<evidence type="ECO:0000256" key="2">
    <source>
        <dbReference type="ARBA" id="ARBA00001936"/>
    </source>
</evidence>
<name>A0A165FHT4_EXIGL</name>
<protein>
    <submittedName>
        <fullName evidence="11">DUF89-domain-containing protein</fullName>
    </submittedName>
</protein>
<dbReference type="InterPro" id="IPR046938">
    <property type="entry name" value="DNA_clamp_sf"/>
</dbReference>
<dbReference type="Gene3D" id="3.40.50.10880">
    <property type="entry name" value="Uncharacterised protein PF01937, DUF89, domain 3"/>
    <property type="match status" value="1"/>
</dbReference>
<dbReference type="GO" id="GO:0030896">
    <property type="term" value="C:checkpoint clamp complex"/>
    <property type="evidence" value="ECO:0007669"/>
    <property type="project" value="InterPro"/>
</dbReference>
<reference evidence="11 12" key="1">
    <citation type="journal article" date="2016" name="Mol. Biol. Evol.">
        <title>Comparative Genomics of Early-Diverging Mushroom-Forming Fungi Provides Insights into the Origins of Lignocellulose Decay Capabilities.</title>
        <authorList>
            <person name="Nagy L.G."/>
            <person name="Riley R."/>
            <person name="Tritt A."/>
            <person name="Adam C."/>
            <person name="Daum C."/>
            <person name="Floudas D."/>
            <person name="Sun H."/>
            <person name="Yadav J.S."/>
            <person name="Pangilinan J."/>
            <person name="Larsson K.H."/>
            <person name="Matsuura K."/>
            <person name="Barry K."/>
            <person name="Labutti K."/>
            <person name="Kuo R."/>
            <person name="Ohm R.A."/>
            <person name="Bhattacharya S.S."/>
            <person name="Shirouzu T."/>
            <person name="Yoshinaga Y."/>
            <person name="Martin F.M."/>
            <person name="Grigoriev I.V."/>
            <person name="Hibbett D.S."/>
        </authorList>
    </citation>
    <scope>NUCLEOTIDE SEQUENCE [LARGE SCALE GENOMIC DNA]</scope>
    <source>
        <strain evidence="11 12">HHB12029</strain>
    </source>
</reference>
<dbReference type="Gene3D" id="3.70.10.10">
    <property type="match status" value="1"/>
</dbReference>
<feature type="domain" description="Damage-control phosphatase ARMT1-like metal-binding" evidence="10">
    <location>
        <begin position="316"/>
        <end position="750"/>
    </location>
</feature>
<gene>
    <name evidence="11" type="ORF">EXIGLDRAFT_751384</name>
</gene>
<comment type="similarity">
    <text evidence="4">Belongs to the damage-control phosphatase family. Sugar phosphate phosphatase III subfamily.</text>
</comment>
<dbReference type="Gene3D" id="1.20.930.60">
    <property type="match status" value="1"/>
</dbReference>
<dbReference type="AlphaFoldDB" id="A0A165FHT4"/>
<dbReference type="Proteomes" id="UP000077266">
    <property type="component" value="Unassembled WGS sequence"/>
</dbReference>
<keyword evidence="12" id="KW-1185">Reference proteome</keyword>
<dbReference type="OrthoDB" id="541375at2759"/>